<sequence>MEIKGFVPSSKDYSDKEFRANCLYLCYGFYKLPVKITNSLDKINRDFWWNGSTESNVLHTLRPELGQVVHIKMLGRYFNNNYAWQWGRKETGATKGKTSFFWRGIINAMKEIKGVWFGKLGMEEPNNSYGKLILEGYPLKRNEKTNFTSFTPNDFKVVLGVDFLTRERLKSLVNVIYEVCGSPLSICFGPSAVKVDAKTLGQDVILSIRKIVPTFRKKRMGRVYLADVTDVKHILKDLNSKENTTTIL</sequence>
<evidence type="ECO:0000313" key="2">
    <source>
        <dbReference type="Proteomes" id="UP000631114"/>
    </source>
</evidence>
<dbReference type="Proteomes" id="UP000631114">
    <property type="component" value="Unassembled WGS sequence"/>
</dbReference>
<reference evidence="1 2" key="1">
    <citation type="submission" date="2020-10" db="EMBL/GenBank/DDBJ databases">
        <title>The Coptis chinensis genome and diversification of protoberbering-type alkaloids.</title>
        <authorList>
            <person name="Wang B."/>
            <person name="Shu S."/>
            <person name="Song C."/>
            <person name="Liu Y."/>
        </authorList>
    </citation>
    <scope>NUCLEOTIDE SEQUENCE [LARGE SCALE GENOMIC DNA]</scope>
    <source>
        <strain evidence="1">HL-2020</strain>
        <tissue evidence="1">Leaf</tissue>
    </source>
</reference>
<accession>A0A835GU59</accession>
<evidence type="ECO:0000313" key="1">
    <source>
        <dbReference type="EMBL" id="KAF9587641.1"/>
    </source>
</evidence>
<dbReference type="AlphaFoldDB" id="A0A835GU59"/>
<keyword evidence="2" id="KW-1185">Reference proteome</keyword>
<proteinExistence type="predicted"/>
<gene>
    <name evidence="1" type="ORF">IFM89_004473</name>
</gene>
<dbReference type="EMBL" id="JADFTS010000009">
    <property type="protein sequence ID" value="KAF9587641.1"/>
    <property type="molecule type" value="Genomic_DNA"/>
</dbReference>
<organism evidence="1 2">
    <name type="scientific">Coptis chinensis</name>
    <dbReference type="NCBI Taxonomy" id="261450"/>
    <lineage>
        <taxon>Eukaryota</taxon>
        <taxon>Viridiplantae</taxon>
        <taxon>Streptophyta</taxon>
        <taxon>Embryophyta</taxon>
        <taxon>Tracheophyta</taxon>
        <taxon>Spermatophyta</taxon>
        <taxon>Magnoliopsida</taxon>
        <taxon>Ranunculales</taxon>
        <taxon>Ranunculaceae</taxon>
        <taxon>Coptidoideae</taxon>
        <taxon>Coptis</taxon>
    </lineage>
</organism>
<comment type="caution">
    <text evidence="1">The sequence shown here is derived from an EMBL/GenBank/DDBJ whole genome shotgun (WGS) entry which is preliminary data.</text>
</comment>
<protein>
    <submittedName>
        <fullName evidence="1">Uncharacterized protein</fullName>
    </submittedName>
</protein>
<name>A0A835GU59_9MAGN</name>